<evidence type="ECO:0000313" key="17">
    <source>
        <dbReference type="Proteomes" id="UP000838686"/>
    </source>
</evidence>
<dbReference type="Pfam" id="PF00672">
    <property type="entry name" value="HAMP"/>
    <property type="match status" value="1"/>
</dbReference>
<feature type="region of interest" description="Disordered" evidence="12">
    <location>
        <begin position="73"/>
        <end position="96"/>
    </location>
</feature>
<dbReference type="SMART" id="SM00387">
    <property type="entry name" value="HATPase_c"/>
    <property type="match status" value="1"/>
</dbReference>
<dbReference type="PANTHER" id="PTHR43711">
    <property type="entry name" value="TWO-COMPONENT HISTIDINE KINASE"/>
    <property type="match status" value="1"/>
</dbReference>
<feature type="transmembrane region" description="Helical" evidence="13">
    <location>
        <begin position="21"/>
        <end position="45"/>
    </location>
</feature>
<dbReference type="InterPro" id="IPR004358">
    <property type="entry name" value="Sig_transdc_His_kin-like_C"/>
</dbReference>
<evidence type="ECO:0000256" key="1">
    <source>
        <dbReference type="ARBA" id="ARBA00000085"/>
    </source>
</evidence>
<dbReference type="CDD" id="cd00075">
    <property type="entry name" value="HATPase"/>
    <property type="match status" value="1"/>
</dbReference>
<evidence type="ECO:0000256" key="6">
    <source>
        <dbReference type="ARBA" id="ARBA00022679"/>
    </source>
</evidence>
<evidence type="ECO:0000256" key="12">
    <source>
        <dbReference type="SAM" id="MobiDB-lite"/>
    </source>
</evidence>
<dbReference type="CDD" id="cd00082">
    <property type="entry name" value="HisKA"/>
    <property type="match status" value="1"/>
</dbReference>
<organism evidence="16 17">
    <name type="scientific">Paenibacillus plantiphilus</name>
    <dbReference type="NCBI Taxonomy" id="2905650"/>
    <lineage>
        <taxon>Bacteria</taxon>
        <taxon>Bacillati</taxon>
        <taxon>Bacillota</taxon>
        <taxon>Bacilli</taxon>
        <taxon>Bacillales</taxon>
        <taxon>Paenibacillaceae</taxon>
        <taxon>Paenibacillus</taxon>
    </lineage>
</organism>
<keyword evidence="8" id="KW-0418">Kinase</keyword>
<dbReference type="PRINTS" id="PR00344">
    <property type="entry name" value="BCTRLSENSOR"/>
</dbReference>
<dbReference type="InterPro" id="IPR050736">
    <property type="entry name" value="Sensor_HK_Regulatory"/>
</dbReference>
<evidence type="ECO:0000256" key="13">
    <source>
        <dbReference type="SAM" id="Phobius"/>
    </source>
</evidence>
<evidence type="ECO:0000259" key="15">
    <source>
        <dbReference type="PROSITE" id="PS50885"/>
    </source>
</evidence>
<evidence type="ECO:0000313" key="16">
    <source>
        <dbReference type="EMBL" id="CAH1216732.1"/>
    </source>
</evidence>
<dbReference type="Pfam" id="PF00512">
    <property type="entry name" value="HisKA"/>
    <property type="match status" value="1"/>
</dbReference>
<dbReference type="SMART" id="SM00388">
    <property type="entry name" value="HisKA"/>
    <property type="match status" value="1"/>
</dbReference>
<dbReference type="PROSITE" id="PS50885">
    <property type="entry name" value="HAMP"/>
    <property type="match status" value="1"/>
</dbReference>
<dbReference type="SUPFAM" id="SSF47384">
    <property type="entry name" value="Homodimeric domain of signal transducing histidine kinase"/>
    <property type="match status" value="1"/>
</dbReference>
<dbReference type="InterPro" id="IPR005467">
    <property type="entry name" value="His_kinase_dom"/>
</dbReference>
<feature type="transmembrane region" description="Helical" evidence="13">
    <location>
        <begin position="212"/>
        <end position="233"/>
    </location>
</feature>
<dbReference type="RefSeq" id="WP_236344502.1">
    <property type="nucleotide sequence ID" value="NZ_CAKMMF010000027.1"/>
</dbReference>
<dbReference type="SMART" id="SM00304">
    <property type="entry name" value="HAMP"/>
    <property type="match status" value="1"/>
</dbReference>
<name>A0ABM9CLB6_9BACL</name>
<feature type="domain" description="HAMP" evidence="15">
    <location>
        <begin position="235"/>
        <end position="288"/>
    </location>
</feature>
<comment type="subcellular location">
    <subcellularLocation>
        <location evidence="2">Cell membrane</location>
        <topology evidence="2">Multi-pass membrane protein</topology>
    </subcellularLocation>
</comment>
<evidence type="ECO:0000256" key="3">
    <source>
        <dbReference type="ARBA" id="ARBA00012438"/>
    </source>
</evidence>
<dbReference type="InterPro" id="IPR003594">
    <property type="entry name" value="HATPase_dom"/>
</dbReference>
<keyword evidence="17" id="KW-1185">Reference proteome</keyword>
<dbReference type="InterPro" id="IPR036890">
    <property type="entry name" value="HATPase_C_sf"/>
</dbReference>
<keyword evidence="6 16" id="KW-0808">Transferase</keyword>
<dbReference type="SUPFAM" id="SSF158472">
    <property type="entry name" value="HAMP domain-like"/>
    <property type="match status" value="1"/>
</dbReference>
<dbReference type="InterPro" id="IPR036097">
    <property type="entry name" value="HisK_dim/P_sf"/>
</dbReference>
<sequence>MLKQRMMHALRTIVVPRSLRYQLLARSLFILAALLLLIGMSQYWLMKSFLYQSKADAMQTQLMSLPRDLLVQSSTDQKEWERPKNGPAAGSGAGNGAVRPDRPFLFLPDMSLAYISADGVFTDISGAENSGNPSPSPSPQLTAAEYERLAAKDFATGPRAKNTEYEILSNAAGEEQLVVFHTIGPRSRSGGPALLQMGTATAPLQDVIMQQLIIFASLSALALTGGLGLYLPALRRTLIPLSRIVHIVKQTDAGNLGERMPENQGQEEIDRLSASFNGMLERFEISFHTEREAKERMRQFIADASHELRTPLTSIHGFLEVLLRGAASNPEQLYNALNSMHGESRRINKLVEDLLLLAKFDRSPQLQVTAIKLDALIYDMEHQLQMMAGERSLQLQIGENREGEYDADKIRQAILNLFHNAVQHTDGATGSIALSLRSTDTGTELSIRDNGSGISEEQLPHVFERFYRGDASRTRKYGGAGLGLSITKSIVEAHGGTIKVASREGEGATFTITLSIRSADGDK</sequence>
<proteinExistence type="predicted"/>
<dbReference type="SUPFAM" id="SSF55874">
    <property type="entry name" value="ATPase domain of HSP90 chaperone/DNA topoisomerase II/histidine kinase"/>
    <property type="match status" value="1"/>
</dbReference>
<keyword evidence="5" id="KW-0597">Phosphoprotein</keyword>
<dbReference type="Gene3D" id="3.30.565.10">
    <property type="entry name" value="Histidine kinase-like ATPase, C-terminal domain"/>
    <property type="match status" value="1"/>
</dbReference>
<feature type="domain" description="Histidine kinase" evidence="14">
    <location>
        <begin position="303"/>
        <end position="518"/>
    </location>
</feature>
<accession>A0ABM9CLB6</accession>
<dbReference type="InterPro" id="IPR003660">
    <property type="entry name" value="HAMP_dom"/>
</dbReference>
<evidence type="ECO:0000256" key="4">
    <source>
        <dbReference type="ARBA" id="ARBA00022475"/>
    </source>
</evidence>
<reference evidence="16" key="1">
    <citation type="submission" date="2022-01" db="EMBL/GenBank/DDBJ databases">
        <authorList>
            <person name="Criscuolo A."/>
        </authorList>
    </citation>
    <scope>NUCLEOTIDE SEQUENCE</scope>
    <source>
        <strain evidence="16">CIP111893</strain>
    </source>
</reference>
<dbReference type="Gene3D" id="1.10.287.130">
    <property type="match status" value="1"/>
</dbReference>
<dbReference type="EMBL" id="CAKMMF010000027">
    <property type="protein sequence ID" value="CAH1216732.1"/>
    <property type="molecule type" value="Genomic_DNA"/>
</dbReference>
<gene>
    <name evidence="16" type="primary">sasA_24</name>
    <name evidence="16" type="ORF">PAECIP111893_04154</name>
</gene>
<keyword evidence="7" id="KW-0547">Nucleotide-binding</keyword>
<dbReference type="InterPro" id="IPR003661">
    <property type="entry name" value="HisK_dim/P_dom"/>
</dbReference>
<keyword evidence="13" id="KW-1133">Transmembrane helix</keyword>
<dbReference type="PANTHER" id="PTHR43711:SF1">
    <property type="entry name" value="HISTIDINE KINASE 1"/>
    <property type="match status" value="1"/>
</dbReference>
<dbReference type="GO" id="GO:0016740">
    <property type="term" value="F:transferase activity"/>
    <property type="evidence" value="ECO:0007669"/>
    <property type="project" value="UniProtKB-KW"/>
</dbReference>
<dbReference type="Gene3D" id="6.10.340.10">
    <property type="match status" value="1"/>
</dbReference>
<dbReference type="Pfam" id="PF02518">
    <property type="entry name" value="HATPase_c"/>
    <property type="match status" value="1"/>
</dbReference>
<evidence type="ECO:0000256" key="11">
    <source>
        <dbReference type="ARBA" id="ARBA00023136"/>
    </source>
</evidence>
<evidence type="ECO:0000259" key="14">
    <source>
        <dbReference type="PROSITE" id="PS50109"/>
    </source>
</evidence>
<keyword evidence="10" id="KW-0902">Two-component regulatory system</keyword>
<protein>
    <recommendedName>
        <fullName evidence="3">histidine kinase</fullName>
        <ecNumber evidence="3">2.7.13.3</ecNumber>
    </recommendedName>
</protein>
<evidence type="ECO:0000256" key="9">
    <source>
        <dbReference type="ARBA" id="ARBA00022840"/>
    </source>
</evidence>
<evidence type="ECO:0000256" key="2">
    <source>
        <dbReference type="ARBA" id="ARBA00004651"/>
    </source>
</evidence>
<comment type="caution">
    <text evidence="16">The sequence shown here is derived from an EMBL/GenBank/DDBJ whole genome shotgun (WGS) entry which is preliminary data.</text>
</comment>
<dbReference type="PROSITE" id="PS50109">
    <property type="entry name" value="HIS_KIN"/>
    <property type="match status" value="1"/>
</dbReference>
<evidence type="ECO:0000256" key="7">
    <source>
        <dbReference type="ARBA" id="ARBA00022741"/>
    </source>
</evidence>
<dbReference type="EC" id="2.7.13.3" evidence="3"/>
<evidence type="ECO:0000256" key="8">
    <source>
        <dbReference type="ARBA" id="ARBA00022777"/>
    </source>
</evidence>
<evidence type="ECO:0000256" key="5">
    <source>
        <dbReference type="ARBA" id="ARBA00022553"/>
    </source>
</evidence>
<dbReference type="Proteomes" id="UP000838686">
    <property type="component" value="Unassembled WGS sequence"/>
</dbReference>
<dbReference type="CDD" id="cd06225">
    <property type="entry name" value="HAMP"/>
    <property type="match status" value="1"/>
</dbReference>
<keyword evidence="4" id="KW-1003">Cell membrane</keyword>
<keyword evidence="9" id="KW-0067">ATP-binding</keyword>
<evidence type="ECO:0000256" key="10">
    <source>
        <dbReference type="ARBA" id="ARBA00023012"/>
    </source>
</evidence>
<keyword evidence="13" id="KW-0812">Transmembrane</keyword>
<comment type="catalytic activity">
    <reaction evidence="1">
        <text>ATP + protein L-histidine = ADP + protein N-phospho-L-histidine.</text>
        <dbReference type="EC" id="2.7.13.3"/>
    </reaction>
</comment>
<keyword evidence="11 13" id="KW-0472">Membrane</keyword>